<dbReference type="InterPro" id="IPR008514">
    <property type="entry name" value="T6SS_Hcp"/>
</dbReference>
<dbReference type="RefSeq" id="WP_189608637.1">
    <property type="nucleotide sequence ID" value="NZ_BMXR01000005.1"/>
</dbReference>
<dbReference type="AlphaFoldDB" id="A0A918N8S3"/>
<dbReference type="Proteomes" id="UP000626148">
    <property type="component" value="Unassembled WGS sequence"/>
</dbReference>
<evidence type="ECO:0000313" key="2">
    <source>
        <dbReference type="Proteomes" id="UP000626148"/>
    </source>
</evidence>
<evidence type="ECO:0000313" key="1">
    <source>
        <dbReference type="EMBL" id="GGX54557.1"/>
    </source>
</evidence>
<comment type="caution">
    <text evidence="1">The sequence shown here is derived from an EMBL/GenBank/DDBJ whole genome shotgun (WGS) entry which is preliminary data.</text>
</comment>
<dbReference type="InterPro" id="IPR052947">
    <property type="entry name" value="T6SS_Hcp1_domain"/>
</dbReference>
<dbReference type="EMBL" id="BMXR01000005">
    <property type="protein sequence ID" value="GGX54557.1"/>
    <property type="molecule type" value="Genomic_DNA"/>
</dbReference>
<reference evidence="1" key="2">
    <citation type="submission" date="2020-09" db="EMBL/GenBank/DDBJ databases">
        <authorList>
            <person name="Sun Q."/>
            <person name="Kim S."/>
        </authorList>
    </citation>
    <scope>NUCLEOTIDE SEQUENCE</scope>
    <source>
        <strain evidence="1">KCTC 22169</strain>
    </source>
</reference>
<accession>A0A918N8S3</accession>
<organism evidence="1 2">
    <name type="scientific">Saccharospirillum salsuginis</name>
    <dbReference type="NCBI Taxonomy" id="418750"/>
    <lineage>
        <taxon>Bacteria</taxon>
        <taxon>Pseudomonadati</taxon>
        <taxon>Pseudomonadota</taxon>
        <taxon>Gammaproteobacteria</taxon>
        <taxon>Oceanospirillales</taxon>
        <taxon>Saccharospirillaceae</taxon>
        <taxon>Saccharospirillum</taxon>
    </lineage>
</organism>
<gene>
    <name evidence="1" type="ORF">GCM10007392_22450</name>
</gene>
<dbReference type="InterPro" id="IPR036624">
    <property type="entry name" value="Hcp1-lik_sf"/>
</dbReference>
<dbReference type="NCBIfam" id="TIGR03344">
    <property type="entry name" value="VI_effect_Hcp1"/>
    <property type="match status" value="1"/>
</dbReference>
<evidence type="ECO:0008006" key="3">
    <source>
        <dbReference type="Google" id="ProtNLM"/>
    </source>
</evidence>
<dbReference type="Pfam" id="PF05638">
    <property type="entry name" value="T6SS_HCP"/>
    <property type="match status" value="1"/>
</dbReference>
<protein>
    <recommendedName>
        <fullName evidence="3">Type VI secretion system secreted protein Hcp</fullName>
    </recommendedName>
</protein>
<dbReference type="PANTHER" id="PTHR34319:SF6">
    <property type="entry name" value="MAJOR EXPORTED PROTEIN"/>
    <property type="match status" value="1"/>
</dbReference>
<keyword evidence="2" id="KW-1185">Reference proteome</keyword>
<reference evidence="1" key="1">
    <citation type="journal article" date="2014" name="Int. J. Syst. Evol. Microbiol.">
        <title>Complete genome sequence of Corynebacterium casei LMG S-19264T (=DSM 44701T), isolated from a smear-ripened cheese.</title>
        <authorList>
            <consortium name="US DOE Joint Genome Institute (JGI-PGF)"/>
            <person name="Walter F."/>
            <person name="Albersmeier A."/>
            <person name="Kalinowski J."/>
            <person name="Ruckert C."/>
        </authorList>
    </citation>
    <scope>NUCLEOTIDE SEQUENCE</scope>
    <source>
        <strain evidence="1">KCTC 22169</strain>
    </source>
</reference>
<name>A0A918N8S3_9GAMM</name>
<dbReference type="PANTHER" id="PTHR34319">
    <property type="entry name" value="MAJOR EXPORTED PROTEIN"/>
    <property type="match status" value="1"/>
</dbReference>
<proteinExistence type="predicted"/>
<sequence length="161" mass="18218">MAIPAYLWLKDEQGNDIRGSVNVSGREGSIELLEFDHSIYIPTDNDTGELTGTRKHGAITVVKAFDAASPYLFKACCNGQKLESAVLRWYKIDESGQEVEYYQHELEGVKINSFSPQMANTKEPSMEKIPHIESISLRYEKITHTYLDGNVSHSDSWFEGR</sequence>
<dbReference type="SUPFAM" id="SSF141452">
    <property type="entry name" value="Hcp1-like"/>
    <property type="match status" value="1"/>
</dbReference>
<dbReference type="Gene3D" id="2.30.110.20">
    <property type="entry name" value="Hcp1-like"/>
    <property type="match status" value="1"/>
</dbReference>